<organism evidence="2 3">
    <name type="scientific">Micromonospora deserti</name>
    <dbReference type="NCBI Taxonomy" id="2070366"/>
    <lineage>
        <taxon>Bacteria</taxon>
        <taxon>Bacillati</taxon>
        <taxon>Actinomycetota</taxon>
        <taxon>Actinomycetes</taxon>
        <taxon>Micromonosporales</taxon>
        <taxon>Micromonosporaceae</taxon>
        <taxon>Micromonospora</taxon>
    </lineage>
</organism>
<name>A0A2W2CBQ0_9ACTN</name>
<evidence type="ECO:0000313" key="3">
    <source>
        <dbReference type="Proteomes" id="UP000248749"/>
    </source>
</evidence>
<gene>
    <name evidence="2" type="ORF">C1I99_18515</name>
</gene>
<dbReference type="OrthoDB" id="3403620at2"/>
<keyword evidence="3" id="KW-1185">Reference proteome</keyword>
<dbReference type="RefSeq" id="WP_111135484.1">
    <property type="nucleotide sequence ID" value="NZ_POUB01000131.1"/>
</dbReference>
<dbReference type="AlphaFoldDB" id="A0A2W2CBQ0"/>
<protein>
    <submittedName>
        <fullName evidence="2">Uncharacterized protein</fullName>
    </submittedName>
</protein>
<comment type="caution">
    <text evidence="2">The sequence shown here is derived from an EMBL/GenBank/DDBJ whole genome shotgun (WGS) entry which is preliminary data.</text>
</comment>
<feature type="region of interest" description="Disordered" evidence="1">
    <location>
        <begin position="273"/>
        <end position="310"/>
    </location>
</feature>
<feature type="compositionally biased region" description="Pro residues" evidence="1">
    <location>
        <begin position="54"/>
        <end position="64"/>
    </location>
</feature>
<reference evidence="2 3" key="1">
    <citation type="submission" date="2018-01" db="EMBL/GenBank/DDBJ databases">
        <title>Draft genome sequence of Salinispora sp. 13K206.</title>
        <authorList>
            <person name="Sahin N."/>
            <person name="Saygin H."/>
            <person name="Ay H."/>
        </authorList>
    </citation>
    <scope>NUCLEOTIDE SEQUENCE [LARGE SCALE GENOMIC DNA]</scope>
    <source>
        <strain evidence="2 3">13K206</strain>
    </source>
</reference>
<dbReference type="EMBL" id="POUB01000131">
    <property type="protein sequence ID" value="PZF95120.1"/>
    <property type="molecule type" value="Genomic_DNA"/>
</dbReference>
<accession>A0A2W2CBQ0</accession>
<proteinExistence type="predicted"/>
<dbReference type="Proteomes" id="UP000248749">
    <property type="component" value="Unassembled WGS sequence"/>
</dbReference>
<feature type="region of interest" description="Disordered" evidence="1">
    <location>
        <begin position="52"/>
        <end position="74"/>
    </location>
</feature>
<evidence type="ECO:0000256" key="1">
    <source>
        <dbReference type="SAM" id="MobiDB-lite"/>
    </source>
</evidence>
<evidence type="ECO:0000313" key="2">
    <source>
        <dbReference type="EMBL" id="PZF95120.1"/>
    </source>
</evidence>
<sequence length="310" mass="35001">MTDASDPESTSVGRWRQRGTRSLVTLWTASVGTGRWLARRWRRLVAYLQDQEPYPAPYPPPAPPGRLTEQRDPPAPITVPARGYVFNFHVRATFTWSSEGLRPEVLSWYAQYFLPQAIERLTRLAAERARDVAPHQAGDLEVTLQQALAERGPWRFERGDVAVTCEPGAWVRLDPRVRQALQPHWKRRIALECQYDEQLRRAQYAERLSRRWVAILNEHLDSPVTGGATEDQDLTDALRHMMSLQQAAVQWVEDLLRDRLSNDSIFEPLTSLDILPGGSQGQAEEASKRPTAPTAAHGSTGASDRPRQGG</sequence>